<feature type="coiled-coil region" evidence="1">
    <location>
        <begin position="101"/>
        <end position="149"/>
    </location>
</feature>
<dbReference type="SUPFAM" id="SSF52047">
    <property type="entry name" value="RNI-like"/>
    <property type="match status" value="1"/>
</dbReference>
<protein>
    <recommendedName>
        <fullName evidence="4">F-box domain-containing protein</fullName>
    </recommendedName>
</protein>
<proteinExistence type="predicted"/>
<organism evidence="2 3">
    <name type="scientific">Moniliophthora roreri (strain MCA 2997)</name>
    <name type="common">Cocoa frosty pod rot fungus</name>
    <name type="synonym">Crinipellis roreri</name>
    <dbReference type="NCBI Taxonomy" id="1381753"/>
    <lineage>
        <taxon>Eukaryota</taxon>
        <taxon>Fungi</taxon>
        <taxon>Dikarya</taxon>
        <taxon>Basidiomycota</taxon>
        <taxon>Agaricomycotina</taxon>
        <taxon>Agaricomycetes</taxon>
        <taxon>Agaricomycetidae</taxon>
        <taxon>Agaricales</taxon>
        <taxon>Marasmiineae</taxon>
        <taxon>Marasmiaceae</taxon>
        <taxon>Moniliophthora</taxon>
    </lineage>
</organism>
<dbReference type="EMBL" id="AWSO01000920">
    <property type="protein sequence ID" value="ESK86533.1"/>
    <property type="molecule type" value="Genomic_DNA"/>
</dbReference>
<dbReference type="Proteomes" id="UP000017559">
    <property type="component" value="Unassembled WGS sequence"/>
</dbReference>
<dbReference type="KEGG" id="mrr:Moror_9804"/>
<evidence type="ECO:0000313" key="2">
    <source>
        <dbReference type="EMBL" id="ESK86533.1"/>
    </source>
</evidence>
<accession>V2WI55</accession>
<dbReference type="AlphaFoldDB" id="V2WI55"/>
<evidence type="ECO:0000256" key="1">
    <source>
        <dbReference type="SAM" id="Coils"/>
    </source>
</evidence>
<evidence type="ECO:0008006" key="4">
    <source>
        <dbReference type="Google" id="ProtNLM"/>
    </source>
</evidence>
<dbReference type="HOGENOM" id="CLU_018544_12_2_1"/>
<dbReference type="OrthoDB" id="3365698at2759"/>
<keyword evidence="3" id="KW-1185">Reference proteome</keyword>
<gene>
    <name evidence="2" type="ORF">Moror_9804</name>
</gene>
<reference evidence="2 3" key="1">
    <citation type="journal article" date="2014" name="BMC Genomics">
        <title>Genome and secretome analysis of the hemibiotrophic fungal pathogen, Moniliophthora roreri, which causes frosty pod rot disease of cacao: mechanisms of the biotrophic and necrotrophic phases.</title>
        <authorList>
            <person name="Meinhardt L.W."/>
            <person name="Costa G.G.L."/>
            <person name="Thomazella D.P.T."/>
            <person name="Teixeira P.J.P.L."/>
            <person name="Carazzolle M.F."/>
            <person name="Schuster S.C."/>
            <person name="Carlson J.E."/>
            <person name="Guiltinan M.J."/>
            <person name="Mieczkowski P."/>
            <person name="Farmer A."/>
            <person name="Ramaraj T."/>
            <person name="Crozier J."/>
            <person name="Davis R.E."/>
            <person name="Shao J."/>
            <person name="Melnick R.L."/>
            <person name="Pereira G.A.G."/>
            <person name="Bailey B.A."/>
        </authorList>
    </citation>
    <scope>NUCLEOTIDE SEQUENCE [LARGE SCALE GENOMIC DNA]</scope>
    <source>
        <strain evidence="2 3">MCA 2997</strain>
    </source>
</reference>
<name>V2WI55_MONRO</name>
<keyword evidence="1" id="KW-0175">Coiled coil</keyword>
<comment type="caution">
    <text evidence="2">The sequence shown here is derived from an EMBL/GenBank/DDBJ whole genome shotgun (WGS) entry which is preliminary data.</text>
</comment>
<evidence type="ECO:0000313" key="3">
    <source>
        <dbReference type="Proteomes" id="UP000017559"/>
    </source>
</evidence>
<sequence length="605" mass="67701">MASVIVKEASRAPATLILAVIKGQVGGTYSSSVEILSSLPSETYLAMTAAQGSNSSQTSLCKNCGHRLDSDETELEASRSKFSDTISNILNSNEPPPLDEIDSMRRCLSAHERAARNVEEEITRTKKYLQSLKAERRELEGYIKDQRAILNPIRRIPHELLSHIFSMCVEHAPMTHSTVFRNSLAADRIEWTLTHVCSQWRSVALALSSDFWSKAHIRLDSTSSRFGGHAMLLGLRLRRSSGKPLSIFIKRGNLDASSTEHSLLATLLLYNDQWSGLRVDLKSTELQTLLSAVKPPLPALGTLIFRHPKQDDPNPREEEVEESLCDIFRNAPSLRDVSLEHFRNPLKIPLPYHQLVSLSFAIAGNSFKISQLLSVLRLSERLERLYVGYHFIEEENPDDLGSVVRLPSLEAMEMYWDYVNTTIEEVYRGGNQLVNWLILPELNNFWDEGDGATAGSVSLDCIASLHERSGRALTGLRITVSDTDEEIARSLKGHAALTSLGIVKVGGSFTKQIFEALKIREEESERLLPKLEELTLQGSMAFDAVSLVEMVESRWQLSETGFSEVSCPSRLELDCDAKEIPTNIPYAFARFSEDCFKSLNWVFSA</sequence>